<accession>A0AAV5M1P8</accession>
<reference evidence="1 2" key="1">
    <citation type="journal article" date="2021" name="Commun. Biol.">
        <title>The genome of Shorea leprosula (Dipterocarpaceae) highlights the ecological relevance of drought in aseasonal tropical rainforests.</title>
        <authorList>
            <person name="Ng K.K.S."/>
            <person name="Kobayashi M.J."/>
            <person name="Fawcett J.A."/>
            <person name="Hatakeyama M."/>
            <person name="Paape T."/>
            <person name="Ng C.H."/>
            <person name="Ang C.C."/>
            <person name="Tnah L.H."/>
            <person name="Lee C.T."/>
            <person name="Nishiyama T."/>
            <person name="Sese J."/>
            <person name="O'Brien M.J."/>
            <person name="Copetti D."/>
            <person name="Mohd Noor M.I."/>
            <person name="Ong R.C."/>
            <person name="Putra M."/>
            <person name="Sireger I.Z."/>
            <person name="Indrioko S."/>
            <person name="Kosugi Y."/>
            <person name="Izuno A."/>
            <person name="Isagi Y."/>
            <person name="Lee S.L."/>
            <person name="Shimizu K.K."/>
        </authorList>
    </citation>
    <scope>NUCLEOTIDE SEQUENCE [LARGE SCALE GENOMIC DNA]</scope>
    <source>
        <strain evidence="1">214</strain>
    </source>
</reference>
<keyword evidence="2" id="KW-1185">Reference proteome</keyword>
<dbReference type="Proteomes" id="UP001054252">
    <property type="component" value="Unassembled WGS sequence"/>
</dbReference>
<dbReference type="AlphaFoldDB" id="A0AAV5M1P8"/>
<gene>
    <name evidence="1" type="ORF">SLEP1_g50715</name>
</gene>
<dbReference type="EMBL" id="BPVZ01000168">
    <property type="protein sequence ID" value="GKV43425.1"/>
    <property type="molecule type" value="Genomic_DNA"/>
</dbReference>
<protein>
    <submittedName>
        <fullName evidence="1">Uncharacterized protein</fullName>
    </submittedName>
</protein>
<evidence type="ECO:0000313" key="1">
    <source>
        <dbReference type="EMBL" id="GKV43425.1"/>
    </source>
</evidence>
<comment type="caution">
    <text evidence="1">The sequence shown here is derived from an EMBL/GenBank/DDBJ whole genome shotgun (WGS) entry which is preliminary data.</text>
</comment>
<name>A0AAV5M1P8_9ROSI</name>
<organism evidence="1 2">
    <name type="scientific">Rubroshorea leprosula</name>
    <dbReference type="NCBI Taxonomy" id="152421"/>
    <lineage>
        <taxon>Eukaryota</taxon>
        <taxon>Viridiplantae</taxon>
        <taxon>Streptophyta</taxon>
        <taxon>Embryophyta</taxon>
        <taxon>Tracheophyta</taxon>
        <taxon>Spermatophyta</taxon>
        <taxon>Magnoliopsida</taxon>
        <taxon>eudicotyledons</taxon>
        <taxon>Gunneridae</taxon>
        <taxon>Pentapetalae</taxon>
        <taxon>rosids</taxon>
        <taxon>malvids</taxon>
        <taxon>Malvales</taxon>
        <taxon>Dipterocarpaceae</taxon>
        <taxon>Rubroshorea</taxon>
    </lineage>
</organism>
<sequence length="129" mass="13920">MLASEGFWESSVSLRVHRRGGEDWIGLPLLITHYATTAARSLPLVNTCRLPLLTATGPLPLVTSQGFAGVAVAHLQVLLGVAVAAHCALLELLPVPLTDSFSPSPQLRYAFSLDLDFEDFEFVCVALFN</sequence>
<proteinExistence type="predicted"/>
<evidence type="ECO:0000313" key="2">
    <source>
        <dbReference type="Proteomes" id="UP001054252"/>
    </source>
</evidence>